<dbReference type="PANTHER" id="PTHR21713">
    <property type="entry name" value="NASCENT POLYPEPTIDE ASSOCIATED COMPLEX ALPHA SUBUNIT-RELATED"/>
    <property type="match status" value="1"/>
</dbReference>
<evidence type="ECO:0000256" key="3">
    <source>
        <dbReference type="ARBA" id="ARBA00014437"/>
    </source>
</evidence>
<comment type="similarity">
    <text evidence="2">Belongs to the NAC-alpha family.</text>
</comment>
<keyword evidence="9" id="KW-1185">Reference proteome</keyword>
<dbReference type="Pfam" id="PF19026">
    <property type="entry name" value="UBA_HYPK"/>
    <property type="match status" value="1"/>
</dbReference>
<dbReference type="GO" id="GO:0005854">
    <property type="term" value="C:nascent polypeptide-associated complex"/>
    <property type="evidence" value="ECO:0007669"/>
    <property type="project" value="InterPro"/>
</dbReference>
<evidence type="ECO:0000256" key="2">
    <source>
        <dbReference type="ARBA" id="ARBA00009882"/>
    </source>
</evidence>
<dbReference type="PIRSF" id="PIRSF015901">
    <property type="entry name" value="NAC_alpha"/>
    <property type="match status" value="1"/>
</dbReference>
<accession>A0A448YNW0</accession>
<evidence type="ECO:0000259" key="7">
    <source>
        <dbReference type="PROSITE" id="PS51151"/>
    </source>
</evidence>
<dbReference type="InterPro" id="IPR044034">
    <property type="entry name" value="NAC-like_UBA"/>
</dbReference>
<dbReference type="OrthoDB" id="3169036at2759"/>
<evidence type="ECO:0000313" key="9">
    <source>
        <dbReference type="Proteomes" id="UP000290900"/>
    </source>
</evidence>
<evidence type="ECO:0000256" key="4">
    <source>
        <dbReference type="ARBA" id="ARBA00025035"/>
    </source>
</evidence>
<dbReference type="Pfam" id="PF01849">
    <property type="entry name" value="NAC"/>
    <property type="match status" value="1"/>
</dbReference>
<feature type="compositionally biased region" description="Acidic residues" evidence="6">
    <location>
        <begin position="133"/>
        <end position="151"/>
    </location>
</feature>
<dbReference type="AlphaFoldDB" id="A0A448YNW0"/>
<dbReference type="Proteomes" id="UP000290900">
    <property type="component" value="Unassembled WGS sequence"/>
</dbReference>
<dbReference type="FunCoup" id="A0A448YNW0">
    <property type="interactions" value="580"/>
</dbReference>
<evidence type="ECO:0000256" key="1">
    <source>
        <dbReference type="ARBA" id="ARBA00004496"/>
    </source>
</evidence>
<protein>
    <recommendedName>
        <fullName evidence="3">Nascent polypeptide-associated complex subunit alpha</fullName>
    </recommendedName>
    <alternativeName>
        <fullName evidence="5">Alpha-NAC</fullName>
    </alternativeName>
</protein>
<dbReference type="InterPro" id="IPR038187">
    <property type="entry name" value="NAC_A/B_dom_sf"/>
</dbReference>
<dbReference type="InParanoid" id="A0A448YNW0"/>
<evidence type="ECO:0000313" key="8">
    <source>
        <dbReference type="EMBL" id="VEU22622.1"/>
    </source>
</evidence>
<dbReference type="SMART" id="SM01407">
    <property type="entry name" value="NAC"/>
    <property type="match status" value="1"/>
</dbReference>
<dbReference type="PROSITE" id="PS51151">
    <property type="entry name" value="NAC_AB"/>
    <property type="match status" value="1"/>
</dbReference>
<sequence>MSAETTTVTENQIPAGANVSIVPKHEKKAKEQLLKLGLKPLKDISRVTFRKKGNFILAIDNPEVFRTQGGSYIVFGEAKVEDLNKRYAEAVAAQNAAQQAGAQAEGAEGAESISTTGAAADAITEDLKKASLEDEEEKKEEEDDDKEEDATGLEQADIDVIVEQTNVSKNKAIRALREHKGDVVNAIMSLTQ</sequence>
<feature type="region of interest" description="Disordered" evidence="6">
    <location>
        <begin position="125"/>
        <end position="158"/>
    </location>
</feature>
<dbReference type="CDD" id="cd14278">
    <property type="entry name" value="UBA_NAC_like"/>
    <property type="match status" value="1"/>
</dbReference>
<dbReference type="EMBL" id="CAACVR010000023">
    <property type="protein sequence ID" value="VEU22622.1"/>
    <property type="molecule type" value="Genomic_DNA"/>
</dbReference>
<evidence type="ECO:0000256" key="5">
    <source>
        <dbReference type="ARBA" id="ARBA00030300"/>
    </source>
</evidence>
<dbReference type="InterPro" id="IPR002715">
    <property type="entry name" value="Nas_poly-pep-assoc_cplx_dom"/>
</dbReference>
<comment type="subcellular location">
    <subcellularLocation>
        <location evidence="1">Cytoplasm</location>
    </subcellularLocation>
</comment>
<feature type="domain" description="NAC-A/B" evidence="7">
    <location>
        <begin position="23"/>
        <end position="87"/>
    </location>
</feature>
<dbReference type="Gene3D" id="2.20.70.30">
    <property type="entry name" value="Nascent polypeptide-associated complex domain"/>
    <property type="match status" value="1"/>
</dbReference>
<dbReference type="CDD" id="cd22054">
    <property type="entry name" value="NAC_NACA"/>
    <property type="match status" value="1"/>
</dbReference>
<dbReference type="InterPro" id="IPR016641">
    <property type="entry name" value="EGD2/NACA0like"/>
</dbReference>
<gene>
    <name evidence="8" type="ORF">BRENAR_LOCUS3353</name>
</gene>
<name>A0A448YNW0_BRENA</name>
<dbReference type="Gene3D" id="1.10.8.10">
    <property type="entry name" value="DNA helicase RuvA subunit, C-terminal domain"/>
    <property type="match status" value="1"/>
</dbReference>
<organism evidence="8 9">
    <name type="scientific">Brettanomyces naardenensis</name>
    <name type="common">Yeast</name>
    <dbReference type="NCBI Taxonomy" id="13370"/>
    <lineage>
        <taxon>Eukaryota</taxon>
        <taxon>Fungi</taxon>
        <taxon>Dikarya</taxon>
        <taxon>Ascomycota</taxon>
        <taxon>Saccharomycotina</taxon>
        <taxon>Pichiomycetes</taxon>
        <taxon>Pichiales</taxon>
        <taxon>Pichiaceae</taxon>
        <taxon>Brettanomyces</taxon>
    </lineage>
</organism>
<proteinExistence type="inferred from homology"/>
<dbReference type="STRING" id="13370.A0A448YNW0"/>
<comment type="function">
    <text evidence="4">Component of the nascent polypeptide-associated complex (NAC), a dynamic component of the ribosomal exit tunnel, protecting the emerging polypeptides from interaction with other cytoplasmic proteins to ensure appropriate nascent protein targeting. The NAC complex also promotes mitochondrial protein import by enhancing productive ribosome interactions with the outer mitochondrial membrane and blocks the inappropriate interaction of ribosomes translating non-secretory nascent polypeptides with translocation sites in the membrane of the endoplasmic reticulum. EGD2 may also be involved in transcription regulation.</text>
</comment>
<reference evidence="8 9" key="1">
    <citation type="submission" date="2018-12" db="EMBL/GenBank/DDBJ databases">
        <authorList>
            <person name="Tiukova I."/>
            <person name="Dainat J."/>
        </authorList>
    </citation>
    <scope>NUCLEOTIDE SEQUENCE [LARGE SCALE GENOMIC DNA]</scope>
</reference>
<evidence type="ECO:0000256" key="6">
    <source>
        <dbReference type="SAM" id="MobiDB-lite"/>
    </source>
</evidence>